<name>A0ABP8JSK8_9BACT</name>
<dbReference type="Pfam" id="PF03473">
    <property type="entry name" value="MOSC"/>
    <property type="match status" value="1"/>
</dbReference>
<dbReference type="PANTHER" id="PTHR14237:SF19">
    <property type="entry name" value="MITOCHONDRIAL AMIDOXIME REDUCING COMPONENT 1"/>
    <property type="match status" value="1"/>
</dbReference>
<dbReference type="Proteomes" id="UP001500936">
    <property type="component" value="Unassembled WGS sequence"/>
</dbReference>
<dbReference type="SUPFAM" id="SSF141673">
    <property type="entry name" value="MOSC N-terminal domain-like"/>
    <property type="match status" value="1"/>
</dbReference>
<dbReference type="InterPro" id="IPR011037">
    <property type="entry name" value="Pyrv_Knase-like_insert_dom_sf"/>
</dbReference>
<dbReference type="SUPFAM" id="SSF50800">
    <property type="entry name" value="PK beta-barrel domain-like"/>
    <property type="match status" value="1"/>
</dbReference>
<organism evidence="2 3">
    <name type="scientific">Nibrella viscosa</name>
    <dbReference type="NCBI Taxonomy" id="1084524"/>
    <lineage>
        <taxon>Bacteria</taxon>
        <taxon>Pseudomonadati</taxon>
        <taxon>Bacteroidota</taxon>
        <taxon>Cytophagia</taxon>
        <taxon>Cytophagales</taxon>
        <taxon>Spirosomataceae</taxon>
        <taxon>Nibrella</taxon>
    </lineage>
</organism>
<dbReference type="InterPro" id="IPR005302">
    <property type="entry name" value="MoCF_Sase_C"/>
</dbReference>
<protein>
    <submittedName>
        <fullName evidence="2">MOSC domain-containing protein</fullName>
    </submittedName>
</protein>
<keyword evidence="3" id="KW-1185">Reference proteome</keyword>
<dbReference type="PROSITE" id="PS51340">
    <property type="entry name" value="MOSC"/>
    <property type="match status" value="1"/>
</dbReference>
<gene>
    <name evidence="2" type="ORF">GCM10023187_01650</name>
</gene>
<reference evidence="3" key="1">
    <citation type="journal article" date="2019" name="Int. J. Syst. Evol. Microbiol.">
        <title>The Global Catalogue of Microorganisms (GCM) 10K type strain sequencing project: providing services to taxonomists for standard genome sequencing and annotation.</title>
        <authorList>
            <consortium name="The Broad Institute Genomics Platform"/>
            <consortium name="The Broad Institute Genome Sequencing Center for Infectious Disease"/>
            <person name="Wu L."/>
            <person name="Ma J."/>
        </authorList>
    </citation>
    <scope>NUCLEOTIDE SEQUENCE [LARGE SCALE GENOMIC DNA]</scope>
    <source>
        <strain evidence="3">JCM 17925</strain>
    </source>
</reference>
<dbReference type="InterPro" id="IPR005303">
    <property type="entry name" value="MOCOS_middle"/>
</dbReference>
<proteinExistence type="predicted"/>
<dbReference type="RefSeq" id="WP_345262964.1">
    <property type="nucleotide sequence ID" value="NZ_BAABHB010000001.1"/>
</dbReference>
<dbReference type="Pfam" id="PF03476">
    <property type="entry name" value="MOSC_N"/>
    <property type="match status" value="1"/>
</dbReference>
<comment type="caution">
    <text evidence="2">The sequence shown here is derived from an EMBL/GenBank/DDBJ whole genome shotgun (WGS) entry which is preliminary data.</text>
</comment>
<dbReference type="PANTHER" id="PTHR14237">
    <property type="entry name" value="MOLYBDOPTERIN COFACTOR SULFURASE MOSC"/>
    <property type="match status" value="1"/>
</dbReference>
<sequence length="273" mass="30746">MLTVHELRIYPIKSLGGISVTEAEVEGKGFRYDRRWMLVTPQGQFITQRTHHQMALIDVALTERSVRVWHRHRPDDVLEMPFGELSGEHLPVTVWDSHGIDAVVVSETADRWFTAAVGVPCRLVYMPEASERPADTTYACYGEVVSFADGFPYLLISQASLDELNRRLEAPVAMLRFRPNIVVAGGDAHQEDAWDQFRISDLDFYAAKPCARCVLTTVDPATGEKGKEPLRTLGTYRQKNNKIYFGQNVLPQSAGVVRVGDRLEILSHRIPVL</sequence>
<accession>A0ABP8JSK8</accession>
<feature type="domain" description="MOSC" evidence="1">
    <location>
        <begin position="127"/>
        <end position="266"/>
    </location>
</feature>
<dbReference type="EMBL" id="BAABHB010000001">
    <property type="protein sequence ID" value="GAA4395123.1"/>
    <property type="molecule type" value="Genomic_DNA"/>
</dbReference>
<evidence type="ECO:0000259" key="1">
    <source>
        <dbReference type="PROSITE" id="PS51340"/>
    </source>
</evidence>
<evidence type="ECO:0000313" key="2">
    <source>
        <dbReference type="EMBL" id="GAA4395123.1"/>
    </source>
</evidence>
<evidence type="ECO:0000313" key="3">
    <source>
        <dbReference type="Proteomes" id="UP001500936"/>
    </source>
</evidence>